<evidence type="ECO:0000256" key="5">
    <source>
        <dbReference type="SAM" id="Phobius"/>
    </source>
</evidence>
<evidence type="ECO:0000256" key="3">
    <source>
        <dbReference type="SAM" id="Coils"/>
    </source>
</evidence>
<dbReference type="Pfam" id="PF25954">
    <property type="entry name" value="Beta-barrel_RND_2"/>
    <property type="match status" value="1"/>
</dbReference>
<protein>
    <submittedName>
        <fullName evidence="8">Macrolide export protein MacA</fullName>
    </submittedName>
</protein>
<dbReference type="PANTHER" id="PTHR32347">
    <property type="entry name" value="EFFLUX SYSTEM COMPONENT YKNX-RELATED"/>
    <property type="match status" value="1"/>
</dbReference>
<dbReference type="EMBL" id="CAADRM010000046">
    <property type="protein sequence ID" value="VFU12562.1"/>
    <property type="molecule type" value="Genomic_DNA"/>
</dbReference>
<dbReference type="GO" id="GO:0019898">
    <property type="term" value="C:extrinsic component of membrane"/>
    <property type="evidence" value="ECO:0007669"/>
    <property type="project" value="InterPro"/>
</dbReference>
<dbReference type="Gene3D" id="2.40.30.170">
    <property type="match status" value="1"/>
</dbReference>
<evidence type="ECO:0000256" key="2">
    <source>
        <dbReference type="ARBA" id="ARBA00023054"/>
    </source>
</evidence>
<dbReference type="AlphaFoldDB" id="A0A485LXR7"/>
<dbReference type="GO" id="GO:1990961">
    <property type="term" value="P:xenobiotic detoxification by transmembrane export across the plasma membrane"/>
    <property type="evidence" value="ECO:0007669"/>
    <property type="project" value="InterPro"/>
</dbReference>
<gene>
    <name evidence="8" type="primary">macA</name>
    <name evidence="8" type="ORF">SCFA_140047</name>
</gene>
<evidence type="ECO:0000256" key="1">
    <source>
        <dbReference type="ARBA" id="ARBA00004196"/>
    </source>
</evidence>
<dbReference type="InterPro" id="IPR030190">
    <property type="entry name" value="MacA_alpha-hairpin_sf"/>
</dbReference>
<name>A0A485LXR7_9ZZZZ</name>
<evidence type="ECO:0000259" key="6">
    <source>
        <dbReference type="Pfam" id="PF25917"/>
    </source>
</evidence>
<evidence type="ECO:0000313" key="8">
    <source>
        <dbReference type="EMBL" id="VFU12562.1"/>
    </source>
</evidence>
<feature type="transmembrane region" description="Helical" evidence="5">
    <location>
        <begin position="30"/>
        <end position="49"/>
    </location>
</feature>
<dbReference type="InterPro" id="IPR058625">
    <property type="entry name" value="MdtA-like_BSH"/>
</dbReference>
<feature type="domain" description="Multidrug resistance protein MdtA-like barrel-sandwich hybrid" evidence="6">
    <location>
        <begin position="82"/>
        <end position="239"/>
    </location>
</feature>
<dbReference type="InterPro" id="IPR058792">
    <property type="entry name" value="Beta-barrel_RND_2"/>
</dbReference>
<dbReference type="InterPro" id="IPR006143">
    <property type="entry name" value="RND_pump_MFP"/>
</dbReference>
<comment type="subcellular location">
    <subcellularLocation>
        <location evidence="1">Cell envelope</location>
    </subcellularLocation>
</comment>
<dbReference type="GO" id="GO:1990195">
    <property type="term" value="C:macrolide transmembrane transporter complex"/>
    <property type="evidence" value="ECO:0007669"/>
    <property type="project" value="InterPro"/>
</dbReference>
<dbReference type="GO" id="GO:0030313">
    <property type="term" value="C:cell envelope"/>
    <property type="evidence" value="ECO:0007669"/>
    <property type="project" value="UniProtKB-SubCell"/>
</dbReference>
<feature type="domain" description="CusB-like beta-barrel" evidence="7">
    <location>
        <begin position="251"/>
        <end position="325"/>
    </location>
</feature>
<dbReference type="InterPro" id="IPR050465">
    <property type="entry name" value="UPF0194_transport"/>
</dbReference>
<evidence type="ECO:0000256" key="4">
    <source>
        <dbReference type="SAM" id="MobiDB-lite"/>
    </source>
</evidence>
<dbReference type="PANTHER" id="PTHR32347:SF14">
    <property type="entry name" value="EFFLUX SYSTEM COMPONENT YKNX-RELATED"/>
    <property type="match status" value="1"/>
</dbReference>
<dbReference type="SUPFAM" id="SSF111369">
    <property type="entry name" value="HlyD-like secretion proteins"/>
    <property type="match status" value="1"/>
</dbReference>
<dbReference type="NCBIfam" id="TIGR01730">
    <property type="entry name" value="RND_mfp"/>
    <property type="match status" value="1"/>
</dbReference>
<keyword evidence="2 3" id="KW-0175">Coiled coil</keyword>
<dbReference type="GO" id="GO:0022857">
    <property type="term" value="F:transmembrane transporter activity"/>
    <property type="evidence" value="ECO:0007669"/>
    <property type="project" value="InterPro"/>
</dbReference>
<keyword evidence="5" id="KW-1133">Transmembrane helix</keyword>
<dbReference type="Pfam" id="PF25917">
    <property type="entry name" value="BSH_RND"/>
    <property type="match status" value="1"/>
</dbReference>
<keyword evidence="5" id="KW-0812">Transmembrane</keyword>
<dbReference type="Gene3D" id="6.10.140.1990">
    <property type="match status" value="1"/>
</dbReference>
<proteinExistence type="predicted"/>
<reference evidence="8" key="1">
    <citation type="submission" date="2019-03" db="EMBL/GenBank/DDBJ databases">
        <authorList>
            <person name="Hao L."/>
        </authorList>
    </citation>
    <scope>NUCLEOTIDE SEQUENCE</scope>
</reference>
<dbReference type="Gene3D" id="2.40.50.100">
    <property type="match status" value="1"/>
</dbReference>
<feature type="region of interest" description="Disordered" evidence="4">
    <location>
        <begin position="350"/>
        <end position="384"/>
    </location>
</feature>
<sequence length="433" mass="46622">MMKEREHTQADITKILGNGGKGPAGSARRWIVWAVLAAAAVLAVFAWGFSGGKEQVSYRFHEMQRGDLTITVSATGNLQPLNQVDVGSERSGIIRSVEVDYNDRVKVGQVLARLDTAMLQAEVKKAAAALESAQARVLQAQATLRQASAELDRMRQAHELTGGRVPSSRELDVAEAELERARADEAAARAQVSQARATLESNQTDLSKALILSPINGIVLSRNVEPGQTVAASLQAPVLFTLAEDLARMELHVDLDEADVGKVKPGQQATFTVDAYPDRIFAAEVVQVRYSAKAEAGVVTYETVLKVDNEDLLLRPGMTATADITVNEIKNAVLVPNSALRFIPRDAGNETQEKSSVLSKLMPRPPRPARRSLQNGRGSGAGRAEQTVWMLEQGALVPIRVFTGATDGIMTEILEGAVEPGMRVITGSMSIQK</sequence>
<keyword evidence="5" id="KW-0472">Membrane</keyword>
<evidence type="ECO:0000259" key="7">
    <source>
        <dbReference type="Pfam" id="PF25954"/>
    </source>
</evidence>
<feature type="coiled-coil region" evidence="3">
    <location>
        <begin position="116"/>
        <end position="198"/>
    </location>
</feature>
<accession>A0A485LXR7</accession>
<organism evidence="8">
    <name type="scientific">anaerobic digester metagenome</name>
    <dbReference type="NCBI Taxonomy" id="1263854"/>
    <lineage>
        <taxon>unclassified sequences</taxon>
        <taxon>metagenomes</taxon>
        <taxon>ecological metagenomes</taxon>
    </lineage>
</organism>